<dbReference type="Proteomes" id="UP000038200">
    <property type="component" value="Unassembled WGS sequence"/>
</dbReference>
<dbReference type="AlphaFoldDB" id="A0A0B7IQY9"/>
<evidence type="ECO:0000313" key="2">
    <source>
        <dbReference type="Proteomes" id="UP000038200"/>
    </source>
</evidence>
<accession>A0A0B7IQY9</accession>
<dbReference type="RefSeq" id="WP_042009838.1">
    <property type="nucleotide sequence ID" value="NZ_CDOL01000275.1"/>
</dbReference>
<evidence type="ECO:0000313" key="1">
    <source>
        <dbReference type="EMBL" id="CEN54316.1"/>
    </source>
</evidence>
<organism evidence="1 2">
    <name type="scientific">Capnocytophaga canis</name>
    <dbReference type="NCBI Taxonomy" id="1848903"/>
    <lineage>
        <taxon>Bacteria</taxon>
        <taxon>Pseudomonadati</taxon>
        <taxon>Bacteroidota</taxon>
        <taxon>Flavobacteriia</taxon>
        <taxon>Flavobacteriales</taxon>
        <taxon>Flavobacteriaceae</taxon>
        <taxon>Capnocytophaga</taxon>
    </lineage>
</organism>
<reference evidence="1 2" key="1">
    <citation type="submission" date="2015-01" db="EMBL/GenBank/DDBJ databases">
        <authorList>
            <person name="Xiang T."/>
            <person name="Song Y."/>
            <person name="Huang L."/>
            <person name="Wang B."/>
            <person name="Wu P."/>
        </authorList>
    </citation>
    <scope>NUCLEOTIDE SEQUENCE [LARGE SCALE GENOMIC DNA]</scope>
    <source>
        <strain evidence="1 2">CcD93</strain>
    </source>
</reference>
<name>A0A0B7IQY9_9FLAO</name>
<proteinExistence type="predicted"/>
<dbReference type="EMBL" id="CDOL01000275">
    <property type="protein sequence ID" value="CEN54316.1"/>
    <property type="molecule type" value="Genomic_DNA"/>
</dbReference>
<gene>
    <name evidence="1" type="ORF">CCAND93_820015</name>
</gene>
<sequence length="185" mass="21762">MNAMQFWQWGANGRPTFNFDESEVNQGNIEDYMTIGCYRQLYTFDKIILVNASPSRAYIAGESIFLTQFTEADFDTINKYAHFYINPYHWGYNKEFLMILSDSYDNDKILYEGPIGGKNLIVGCVSKNIPINDMYEDVYDSYVDATTFYKATFLHNSFRMRIRIVDLPTNKLLFNYDINVEFHRN</sequence>
<protein>
    <submittedName>
        <fullName evidence="1">Uncharacterized protein</fullName>
    </submittedName>
</protein>